<feature type="compositionally biased region" description="Polar residues" evidence="2">
    <location>
        <begin position="385"/>
        <end position="395"/>
    </location>
</feature>
<dbReference type="EMBL" id="JAMXLR010000055">
    <property type="protein sequence ID" value="MCO6045542.1"/>
    <property type="molecule type" value="Genomic_DNA"/>
</dbReference>
<evidence type="ECO:0000256" key="2">
    <source>
        <dbReference type="SAM" id="MobiDB-lite"/>
    </source>
</evidence>
<reference evidence="4" key="1">
    <citation type="submission" date="2022-06" db="EMBL/GenBank/DDBJ databases">
        <title>Aeoliella straminimaris, a novel planctomycete from sediments.</title>
        <authorList>
            <person name="Vitorino I.R."/>
            <person name="Lage O.M."/>
        </authorList>
    </citation>
    <scope>NUCLEOTIDE SEQUENCE</scope>
    <source>
        <strain evidence="4">ICT_H6.2</strain>
    </source>
</reference>
<feature type="transmembrane region" description="Helical" evidence="3">
    <location>
        <begin position="21"/>
        <end position="42"/>
    </location>
</feature>
<keyword evidence="3" id="KW-0472">Membrane</keyword>
<feature type="transmembrane region" description="Helical" evidence="3">
    <location>
        <begin position="136"/>
        <end position="155"/>
    </location>
</feature>
<dbReference type="RefSeq" id="WP_252853654.1">
    <property type="nucleotide sequence ID" value="NZ_JAMXLR010000055.1"/>
</dbReference>
<comment type="caution">
    <text evidence="4">The sequence shown here is derived from an EMBL/GenBank/DDBJ whole genome shotgun (WGS) entry which is preliminary data.</text>
</comment>
<name>A0A9X2FAU5_9BACT</name>
<dbReference type="AlphaFoldDB" id="A0A9X2FAU5"/>
<keyword evidence="3" id="KW-0812">Transmembrane</keyword>
<feature type="transmembrane region" description="Helical" evidence="3">
    <location>
        <begin position="54"/>
        <end position="72"/>
    </location>
</feature>
<sequence>MLSQIQAILAPVRTRQRLDRALRWGVLGLLLGSIVGSLMLVARWLGVTVGATDALLVLAVFTGLGCFIGLVWPASWHSSAQLVDRVFGLKDRTVTAMEFALQDKHDPIHSLQVHDTLDHLSGIDPATAAPWKSPRLTPVAGAALGALLVLLFLNVPPTVSQASLPAGPLPVVLEQASVLEETLLEELEELAEETDDPELEKLAEEMQQAIEELKEPDTDQREALAQLSEMQAALTAAAKQLDVQRVDAELQQLAEALQDADATQAASQSLEALNYEQAAKELEKIDASTMDRKQRDAVAANLAKLSKKLGDGKKGKLSNSVQQMVEGLENENESKCKSGFCDAAGVCRKQGVRKSISECLACQLNRLAECKCSCQGNGQCSNPNAMAKKSNSPSNKAGKAASNKPFGEDKTKLDSTRRDEDLTGLAGDGPSERETLAANEAAQDAARSYKERYTEYRKQMEEVLDSEPLPLGHRETVRAYFESIRPTNDQVTAQ</sequence>
<evidence type="ECO:0000313" key="5">
    <source>
        <dbReference type="Proteomes" id="UP001155241"/>
    </source>
</evidence>
<feature type="coiled-coil region" evidence="1">
    <location>
        <begin position="236"/>
        <end position="263"/>
    </location>
</feature>
<evidence type="ECO:0000313" key="4">
    <source>
        <dbReference type="EMBL" id="MCO6045542.1"/>
    </source>
</evidence>
<proteinExistence type="predicted"/>
<accession>A0A9X2FAU5</accession>
<gene>
    <name evidence="4" type="ORF">NG895_16645</name>
</gene>
<keyword evidence="3" id="KW-1133">Transmembrane helix</keyword>
<feature type="compositionally biased region" description="Basic and acidic residues" evidence="2">
    <location>
        <begin position="406"/>
        <end position="421"/>
    </location>
</feature>
<protein>
    <submittedName>
        <fullName evidence="4">Uncharacterized protein</fullName>
    </submittedName>
</protein>
<keyword evidence="1" id="KW-0175">Coiled coil</keyword>
<organism evidence="4 5">
    <name type="scientific">Aeoliella straminimaris</name>
    <dbReference type="NCBI Taxonomy" id="2954799"/>
    <lineage>
        <taxon>Bacteria</taxon>
        <taxon>Pseudomonadati</taxon>
        <taxon>Planctomycetota</taxon>
        <taxon>Planctomycetia</taxon>
        <taxon>Pirellulales</taxon>
        <taxon>Lacipirellulaceae</taxon>
        <taxon>Aeoliella</taxon>
    </lineage>
</organism>
<evidence type="ECO:0000256" key="3">
    <source>
        <dbReference type="SAM" id="Phobius"/>
    </source>
</evidence>
<dbReference type="Proteomes" id="UP001155241">
    <property type="component" value="Unassembled WGS sequence"/>
</dbReference>
<feature type="region of interest" description="Disordered" evidence="2">
    <location>
        <begin position="385"/>
        <end position="449"/>
    </location>
</feature>
<evidence type="ECO:0000256" key="1">
    <source>
        <dbReference type="SAM" id="Coils"/>
    </source>
</evidence>
<keyword evidence="5" id="KW-1185">Reference proteome</keyword>